<keyword evidence="9" id="KW-1185">Reference proteome</keyword>
<dbReference type="PANTHER" id="PTHR46566:SF2">
    <property type="entry name" value="ATP-DEPENDENT 6-PHOSPHOFRUCTOKINASE ISOZYME 2"/>
    <property type="match status" value="1"/>
</dbReference>
<keyword evidence="5" id="KW-0067">ATP-binding</keyword>
<sequence length="315" mass="31914">MTPILTLTLNPALDIATSVAKVVAGPKLRCAPPVVDPGGGGINVSRAIRILGGESLALVALGGATGLRLAACLRREGVGHSIVSAPGETRQSLAVTDRTSGQQFRFVLPGEHWERADMDRLLTRLREIASPGTMVVLSGSQPPGIPDDFATLVAMEIPPDAQLVLDTSGAALASAVKSPVPGLAILRMDDAEAEGLAGRPLPRREDSAAFAQDLVAAGIARCVIIARGAEGSVLADAAGRLFAPAPAVRVVSAVGAGDTFVAALVLAAARGAGRAEMLAHAVAAAAAACMTPATDLCRAEDVARLMATVQPVVLT</sequence>
<dbReference type="GO" id="GO:0005829">
    <property type="term" value="C:cytosol"/>
    <property type="evidence" value="ECO:0007669"/>
    <property type="project" value="TreeGrafter"/>
</dbReference>
<organism evidence="8 9">
    <name type="scientific">Gemmobacter aquaticus</name>
    <dbReference type="NCBI Taxonomy" id="490185"/>
    <lineage>
        <taxon>Bacteria</taxon>
        <taxon>Pseudomonadati</taxon>
        <taxon>Pseudomonadota</taxon>
        <taxon>Alphaproteobacteria</taxon>
        <taxon>Rhodobacterales</taxon>
        <taxon>Paracoccaceae</taxon>
        <taxon>Gemmobacter</taxon>
    </lineage>
</organism>
<dbReference type="InterPro" id="IPR017583">
    <property type="entry name" value="Tagatose/fructose_Pkinase"/>
</dbReference>
<comment type="similarity">
    <text evidence="1 6">Belongs to the carbohydrate kinase PfkB family.</text>
</comment>
<proteinExistence type="inferred from homology"/>
<evidence type="ECO:0000256" key="3">
    <source>
        <dbReference type="ARBA" id="ARBA00022741"/>
    </source>
</evidence>
<dbReference type="Proteomes" id="UP000598196">
    <property type="component" value="Unassembled WGS sequence"/>
</dbReference>
<reference evidence="8 9" key="1">
    <citation type="journal article" date="2014" name="Int. J. Syst. Evol. Microbiol.">
        <title>Complete genome sequence of Corynebacterium casei LMG S-19264T (=DSM 44701T), isolated from a smear-ripened cheese.</title>
        <authorList>
            <consortium name="US DOE Joint Genome Institute (JGI-PGF)"/>
            <person name="Walter F."/>
            <person name="Albersmeier A."/>
            <person name="Kalinowski J."/>
            <person name="Ruckert C."/>
        </authorList>
    </citation>
    <scope>NUCLEOTIDE SEQUENCE [LARGE SCALE GENOMIC DNA]</scope>
    <source>
        <strain evidence="8 9">CGMCC 1.7029</strain>
    </source>
</reference>
<dbReference type="PANTHER" id="PTHR46566">
    <property type="entry name" value="1-PHOSPHOFRUCTOKINASE-RELATED"/>
    <property type="match status" value="1"/>
</dbReference>
<dbReference type="InterPro" id="IPR002173">
    <property type="entry name" value="Carboh/pur_kinase_PfkB_CS"/>
</dbReference>
<evidence type="ECO:0000256" key="4">
    <source>
        <dbReference type="ARBA" id="ARBA00022777"/>
    </source>
</evidence>
<dbReference type="InterPro" id="IPR029056">
    <property type="entry name" value="Ribokinase-like"/>
</dbReference>
<gene>
    <name evidence="8" type="primary">pfkB</name>
    <name evidence="8" type="ORF">GCM10010991_18280</name>
</gene>
<keyword evidence="3" id="KW-0547">Nucleotide-binding</keyword>
<evidence type="ECO:0000259" key="7">
    <source>
        <dbReference type="Pfam" id="PF00294"/>
    </source>
</evidence>
<dbReference type="SUPFAM" id="SSF53613">
    <property type="entry name" value="Ribokinase-like"/>
    <property type="match status" value="1"/>
</dbReference>
<dbReference type="CDD" id="cd01164">
    <property type="entry name" value="FruK_PfkB_like"/>
    <property type="match status" value="1"/>
</dbReference>
<keyword evidence="2 6" id="KW-0808">Transferase</keyword>
<dbReference type="AlphaFoldDB" id="A0A917YJX3"/>
<dbReference type="NCBIfam" id="TIGR03168">
    <property type="entry name" value="1-PFK"/>
    <property type="match status" value="1"/>
</dbReference>
<evidence type="ECO:0000313" key="9">
    <source>
        <dbReference type="Proteomes" id="UP000598196"/>
    </source>
</evidence>
<dbReference type="OrthoDB" id="9801219at2"/>
<dbReference type="Gene3D" id="3.40.1190.20">
    <property type="match status" value="1"/>
</dbReference>
<feature type="domain" description="Carbohydrate kinase PfkB" evidence="7">
    <location>
        <begin position="27"/>
        <end position="296"/>
    </location>
</feature>
<comment type="caution">
    <text evidence="8">The sequence shown here is derived from an EMBL/GenBank/DDBJ whole genome shotgun (WGS) entry which is preliminary data.</text>
</comment>
<evidence type="ECO:0000256" key="5">
    <source>
        <dbReference type="ARBA" id="ARBA00022840"/>
    </source>
</evidence>
<keyword evidence="4" id="KW-0418">Kinase</keyword>
<dbReference type="EMBL" id="BMLP01000002">
    <property type="protein sequence ID" value="GGO31756.1"/>
    <property type="molecule type" value="Genomic_DNA"/>
</dbReference>
<evidence type="ECO:0000313" key="8">
    <source>
        <dbReference type="EMBL" id="GGO31756.1"/>
    </source>
</evidence>
<evidence type="ECO:0000256" key="1">
    <source>
        <dbReference type="ARBA" id="ARBA00010688"/>
    </source>
</evidence>
<dbReference type="GO" id="GO:0003872">
    <property type="term" value="F:6-phosphofructokinase activity"/>
    <property type="evidence" value="ECO:0007669"/>
    <property type="project" value="TreeGrafter"/>
</dbReference>
<dbReference type="RefSeq" id="WP_146286373.1">
    <property type="nucleotide sequence ID" value="NZ_BMLP01000002.1"/>
</dbReference>
<protein>
    <recommendedName>
        <fullName evidence="6">Phosphofructokinase</fullName>
    </recommendedName>
</protein>
<dbReference type="PROSITE" id="PS00583">
    <property type="entry name" value="PFKB_KINASES_1"/>
    <property type="match status" value="1"/>
</dbReference>
<dbReference type="InterPro" id="IPR011611">
    <property type="entry name" value="PfkB_dom"/>
</dbReference>
<name>A0A917YJX3_9RHOB</name>
<accession>A0A917YJX3</accession>
<dbReference type="Pfam" id="PF00294">
    <property type="entry name" value="PfkB"/>
    <property type="match status" value="1"/>
</dbReference>
<dbReference type="PIRSF" id="PIRSF000535">
    <property type="entry name" value="1PFK/6PFK/LacC"/>
    <property type="match status" value="1"/>
</dbReference>
<evidence type="ECO:0000256" key="6">
    <source>
        <dbReference type="PIRNR" id="PIRNR000535"/>
    </source>
</evidence>
<dbReference type="GO" id="GO:0005524">
    <property type="term" value="F:ATP binding"/>
    <property type="evidence" value="ECO:0007669"/>
    <property type="project" value="UniProtKB-KW"/>
</dbReference>
<evidence type="ECO:0000256" key="2">
    <source>
        <dbReference type="ARBA" id="ARBA00022679"/>
    </source>
</evidence>